<dbReference type="EMBL" id="MECQ01000001">
    <property type="protein sequence ID" value="ODV54858.1"/>
    <property type="molecule type" value="Genomic_DNA"/>
</dbReference>
<dbReference type="AlphaFoldDB" id="A0A1E4R360"/>
<name>A0A1E4R360_9BACI</name>
<proteinExistence type="predicted"/>
<sequence>MREYEILFYIDQTGMICDTRIKNNNVYKGSNEVPIRLIEQADFIIVATDNSNIAKEIMYSLNYKSIYNQLNNMDIEYLQKNVFYQSVGDNSPVDKNGKPLSWITYPLLNLLKIE</sequence>
<protein>
    <submittedName>
        <fullName evidence="1">Uncharacterized protein</fullName>
    </submittedName>
</protein>
<gene>
    <name evidence="1" type="ORF">BG258_02610</name>
</gene>
<reference evidence="1 2" key="1">
    <citation type="submission" date="2016-09" db="EMBL/GenBank/DDBJ databases">
        <title>Draft genome sequence of the soil isolate, Lysinibacillus fusiformis M5, a potential hypoxanthine producer.</title>
        <authorList>
            <person name="Gallegos-Monterrosa R."/>
            <person name="Maroti G."/>
            <person name="Balint B."/>
            <person name="Kovacs A.T."/>
        </authorList>
    </citation>
    <scope>NUCLEOTIDE SEQUENCE [LARGE SCALE GENOMIC DNA]</scope>
    <source>
        <strain evidence="1 2">M5</strain>
    </source>
</reference>
<dbReference type="RefSeq" id="WP_069480087.1">
    <property type="nucleotide sequence ID" value="NZ_KV766182.1"/>
</dbReference>
<evidence type="ECO:0000313" key="2">
    <source>
        <dbReference type="Proteomes" id="UP000094784"/>
    </source>
</evidence>
<accession>A0A1E4R360</accession>
<comment type="caution">
    <text evidence="1">The sequence shown here is derived from an EMBL/GenBank/DDBJ whole genome shotgun (WGS) entry which is preliminary data.</text>
</comment>
<evidence type="ECO:0000313" key="1">
    <source>
        <dbReference type="EMBL" id="ODV54858.1"/>
    </source>
</evidence>
<organism evidence="1 2">
    <name type="scientific">Lysinibacillus fusiformis</name>
    <dbReference type="NCBI Taxonomy" id="28031"/>
    <lineage>
        <taxon>Bacteria</taxon>
        <taxon>Bacillati</taxon>
        <taxon>Bacillota</taxon>
        <taxon>Bacilli</taxon>
        <taxon>Bacillales</taxon>
        <taxon>Bacillaceae</taxon>
        <taxon>Lysinibacillus</taxon>
    </lineage>
</organism>
<dbReference type="Proteomes" id="UP000094784">
    <property type="component" value="Unassembled WGS sequence"/>
</dbReference>